<dbReference type="Gene3D" id="3.90.25.10">
    <property type="entry name" value="UDP-galactose 4-epimerase, domain 1"/>
    <property type="match status" value="1"/>
</dbReference>
<comment type="caution">
    <text evidence="3">The sequence shown here is derived from an EMBL/GenBank/DDBJ whole genome shotgun (WGS) entry which is preliminary data.</text>
</comment>
<accession>A0A9W6S9B2</accession>
<dbReference type="Proteomes" id="UP001165074">
    <property type="component" value="Unassembled WGS sequence"/>
</dbReference>
<dbReference type="InterPro" id="IPR016040">
    <property type="entry name" value="NAD(P)-bd_dom"/>
</dbReference>
<dbReference type="PANTHER" id="PTHR43162:SF1">
    <property type="entry name" value="PRESTALK A DIFFERENTIATION PROTEIN A"/>
    <property type="match status" value="1"/>
</dbReference>
<dbReference type="PANTHER" id="PTHR43162">
    <property type="match status" value="1"/>
</dbReference>
<evidence type="ECO:0000313" key="3">
    <source>
        <dbReference type="EMBL" id="GLY89433.1"/>
    </source>
</evidence>
<dbReference type="EMBL" id="BSTK01000013">
    <property type="protein sequence ID" value="GLY89433.1"/>
    <property type="molecule type" value="Genomic_DNA"/>
</dbReference>
<feature type="region of interest" description="Disordered" evidence="1">
    <location>
        <begin position="246"/>
        <end position="265"/>
    </location>
</feature>
<evidence type="ECO:0000256" key="1">
    <source>
        <dbReference type="SAM" id="MobiDB-lite"/>
    </source>
</evidence>
<organism evidence="3 4">
    <name type="scientific">Actinoallomurus iriomotensis</name>
    <dbReference type="NCBI Taxonomy" id="478107"/>
    <lineage>
        <taxon>Bacteria</taxon>
        <taxon>Bacillati</taxon>
        <taxon>Actinomycetota</taxon>
        <taxon>Actinomycetes</taxon>
        <taxon>Streptosporangiales</taxon>
        <taxon>Thermomonosporaceae</taxon>
        <taxon>Actinoallomurus</taxon>
    </lineage>
</organism>
<dbReference type="Pfam" id="PF13460">
    <property type="entry name" value="NAD_binding_10"/>
    <property type="match status" value="1"/>
</dbReference>
<sequence>MTILVTGGTGNIGRIVVERLVEAGERVRVITRRPDQARFPEGVEAGYGDLADPATLAGPLTDVERLYLFPHPETAQDVVDQAKRAGVRRIVVLSSGAVTAGLDTGFHLPVERAVEESGLEWTHVRAGEFMLNRLWLWGESIRAENVVRDPLPEQGGIPVHERDVADVAVCALLHDGHAGAAYTVLGPEWITRREQVAAIAAAVGRDVRLDRIGREEARELYRAMGGFAAANADFLLGFTDYEGQEVEPDAAPRGDASEYPPMPTAEAVTGRPARTFAQWARDHAADLTA</sequence>
<evidence type="ECO:0000259" key="2">
    <source>
        <dbReference type="Pfam" id="PF13460"/>
    </source>
</evidence>
<dbReference type="Gene3D" id="3.40.50.720">
    <property type="entry name" value="NAD(P)-binding Rossmann-like Domain"/>
    <property type="match status" value="1"/>
</dbReference>
<gene>
    <name evidence="3" type="ORF">Airi02_073620</name>
</gene>
<dbReference type="AlphaFoldDB" id="A0A9W6S9B2"/>
<keyword evidence="4" id="KW-1185">Reference proteome</keyword>
<dbReference type="InterPro" id="IPR036291">
    <property type="entry name" value="NAD(P)-bd_dom_sf"/>
</dbReference>
<feature type="domain" description="NAD(P)-binding" evidence="2">
    <location>
        <begin position="7"/>
        <end position="174"/>
    </location>
</feature>
<proteinExistence type="predicted"/>
<dbReference type="InterPro" id="IPR051604">
    <property type="entry name" value="Ergot_Alk_Oxidoreductase"/>
</dbReference>
<protein>
    <submittedName>
        <fullName evidence="3">Nucleotide-diphosphate-sugar epimerase</fullName>
    </submittedName>
</protein>
<reference evidence="3" key="1">
    <citation type="submission" date="2023-03" db="EMBL/GenBank/DDBJ databases">
        <title>Actinoallomurus iriomotensis NBRC 103684.</title>
        <authorList>
            <person name="Ichikawa N."/>
            <person name="Sato H."/>
            <person name="Tonouchi N."/>
        </authorList>
    </citation>
    <scope>NUCLEOTIDE SEQUENCE</scope>
    <source>
        <strain evidence="3">NBRC 103684</strain>
    </source>
</reference>
<name>A0A9W6S9B2_9ACTN</name>
<dbReference type="RefSeq" id="WP_285579710.1">
    <property type="nucleotide sequence ID" value="NZ_BSTK01000013.1"/>
</dbReference>
<evidence type="ECO:0000313" key="4">
    <source>
        <dbReference type="Proteomes" id="UP001165074"/>
    </source>
</evidence>
<dbReference type="SUPFAM" id="SSF51735">
    <property type="entry name" value="NAD(P)-binding Rossmann-fold domains"/>
    <property type="match status" value="1"/>
</dbReference>